<dbReference type="FunFam" id="3.10.250.10:FF:000009">
    <property type="entry name" value="WC1"/>
    <property type="match status" value="1"/>
</dbReference>
<evidence type="ECO:0000259" key="5">
    <source>
        <dbReference type="PROSITE" id="PS50287"/>
    </source>
</evidence>
<dbReference type="SMART" id="SM00409">
    <property type="entry name" value="IG"/>
    <property type="match status" value="2"/>
</dbReference>
<dbReference type="InterPro" id="IPR003599">
    <property type="entry name" value="Ig_sub"/>
</dbReference>
<dbReference type="RefSeq" id="XP_038863726.1">
    <property type="nucleotide sequence ID" value="XM_039007798.1"/>
</dbReference>
<dbReference type="PROSITE" id="PS50835">
    <property type="entry name" value="IG_LIKE"/>
    <property type="match status" value="1"/>
</dbReference>
<dbReference type="PANTHER" id="PTHR48071">
    <property type="entry name" value="SRCR DOMAIN-CONTAINING PROTEIN"/>
    <property type="match status" value="1"/>
</dbReference>
<keyword evidence="7" id="KW-1185">Reference proteome</keyword>
<dbReference type="InterPro" id="IPR036772">
    <property type="entry name" value="SRCR-like_dom_sf"/>
</dbReference>
<feature type="domain" description="SRCR" evidence="5">
    <location>
        <begin position="34"/>
        <end position="140"/>
    </location>
</feature>
<gene>
    <name evidence="8" type="primary">LOC120059033</name>
</gene>
<feature type="disulfide bond" evidence="2">
    <location>
        <begin position="103"/>
        <end position="113"/>
    </location>
</feature>
<dbReference type="GO" id="GO:0005886">
    <property type="term" value="C:plasma membrane"/>
    <property type="evidence" value="ECO:0007669"/>
    <property type="project" value="TreeGrafter"/>
</dbReference>
<accession>A0A8U1BZ79</accession>
<dbReference type="InterPro" id="IPR001190">
    <property type="entry name" value="SRCR"/>
</dbReference>
<evidence type="ECO:0000256" key="2">
    <source>
        <dbReference type="PROSITE-ProRule" id="PRU00196"/>
    </source>
</evidence>
<name>A0A8U1BZ79_SALNM</name>
<evidence type="ECO:0000256" key="3">
    <source>
        <dbReference type="SAM" id="Phobius"/>
    </source>
</evidence>
<dbReference type="Pfam" id="PF00530">
    <property type="entry name" value="SRCR"/>
    <property type="match status" value="1"/>
</dbReference>
<dbReference type="AlphaFoldDB" id="A0A8U1BZ79"/>
<feature type="signal peptide" evidence="4">
    <location>
        <begin position="1"/>
        <end position="21"/>
    </location>
</feature>
<dbReference type="SUPFAM" id="SSF56487">
    <property type="entry name" value="SRCR-like"/>
    <property type="match status" value="1"/>
</dbReference>
<evidence type="ECO:0000256" key="1">
    <source>
        <dbReference type="ARBA" id="ARBA00023157"/>
    </source>
</evidence>
<dbReference type="InterPro" id="IPR036179">
    <property type="entry name" value="Ig-like_dom_sf"/>
</dbReference>
<feature type="chain" id="PRO_5036481400" evidence="4">
    <location>
        <begin position="22"/>
        <end position="413"/>
    </location>
</feature>
<evidence type="ECO:0000256" key="4">
    <source>
        <dbReference type="SAM" id="SignalP"/>
    </source>
</evidence>
<evidence type="ECO:0000313" key="8">
    <source>
        <dbReference type="RefSeq" id="XP_038863726.1"/>
    </source>
</evidence>
<evidence type="ECO:0000259" key="6">
    <source>
        <dbReference type="PROSITE" id="PS50835"/>
    </source>
</evidence>
<dbReference type="GeneID" id="120059033"/>
<organism evidence="7 8">
    <name type="scientific">Salvelinus namaycush</name>
    <name type="common">Lake trout</name>
    <name type="synonym">Salmo namaycush</name>
    <dbReference type="NCBI Taxonomy" id="8040"/>
    <lineage>
        <taxon>Eukaryota</taxon>
        <taxon>Metazoa</taxon>
        <taxon>Chordata</taxon>
        <taxon>Craniata</taxon>
        <taxon>Vertebrata</taxon>
        <taxon>Euteleostomi</taxon>
        <taxon>Actinopterygii</taxon>
        <taxon>Neopterygii</taxon>
        <taxon>Teleostei</taxon>
        <taxon>Protacanthopterygii</taxon>
        <taxon>Salmoniformes</taxon>
        <taxon>Salmonidae</taxon>
        <taxon>Salmoninae</taxon>
        <taxon>Salvelinus</taxon>
    </lineage>
</organism>
<dbReference type="InterPro" id="IPR013783">
    <property type="entry name" value="Ig-like_fold"/>
</dbReference>
<keyword evidence="3" id="KW-0472">Membrane</keyword>
<evidence type="ECO:0000313" key="7">
    <source>
        <dbReference type="Proteomes" id="UP000808372"/>
    </source>
</evidence>
<keyword evidence="4" id="KW-0732">Signal</keyword>
<dbReference type="Gene3D" id="2.60.40.10">
    <property type="entry name" value="Immunoglobulins"/>
    <property type="match status" value="2"/>
</dbReference>
<feature type="transmembrane region" description="Helical" evidence="3">
    <location>
        <begin position="358"/>
        <end position="383"/>
    </location>
</feature>
<dbReference type="GO" id="GO:0004252">
    <property type="term" value="F:serine-type endopeptidase activity"/>
    <property type="evidence" value="ECO:0007669"/>
    <property type="project" value="TreeGrafter"/>
</dbReference>
<dbReference type="FunFam" id="2.60.40.10:FF:001946">
    <property type="entry name" value="Antigen WC1.1"/>
    <property type="match status" value="1"/>
</dbReference>
<protein>
    <submittedName>
        <fullName evidence="8">Uncharacterized protein LOC120059033</fullName>
    </submittedName>
</protein>
<keyword evidence="1 2" id="KW-1015">Disulfide bond</keyword>
<keyword evidence="3" id="KW-1133">Transmembrane helix</keyword>
<dbReference type="PANTHER" id="PTHR48071:SF23">
    <property type="entry name" value="SI:CH211-150O23.3"/>
    <property type="match status" value="1"/>
</dbReference>
<feature type="domain" description="Ig-like" evidence="6">
    <location>
        <begin position="146"/>
        <end position="233"/>
    </location>
</feature>
<reference evidence="8" key="1">
    <citation type="submission" date="2025-08" db="UniProtKB">
        <authorList>
            <consortium name="RefSeq"/>
        </authorList>
    </citation>
    <scope>IDENTIFICATION</scope>
    <source>
        <tissue evidence="8">White muscle</tissue>
    </source>
</reference>
<dbReference type="GO" id="GO:0005615">
    <property type="term" value="C:extracellular space"/>
    <property type="evidence" value="ECO:0007669"/>
    <property type="project" value="TreeGrafter"/>
</dbReference>
<keyword evidence="3" id="KW-0812">Transmembrane</keyword>
<dbReference type="GO" id="GO:0031638">
    <property type="term" value="P:zymogen activation"/>
    <property type="evidence" value="ECO:0007669"/>
    <property type="project" value="TreeGrafter"/>
</dbReference>
<dbReference type="SUPFAM" id="SSF48726">
    <property type="entry name" value="Immunoglobulin"/>
    <property type="match status" value="2"/>
</dbReference>
<sequence>MVTKMLHILLVLTTLGADGESLRIVPAADGFSFIRLVHGDSDCAGRVELLHGNQWGTVCDKGWDLTDADVLCKELGCGLADKAIRRAAFGRGTGEIWLTHVQCSGHEASLTQCPRVLHSPRAVNGNPTCTHDNDAGVKCSGALLMPTLSLLSPHTVLSPGEAVRFSCTVVPGHHLNYFNLSTRGIDTPLMTQWVTFAQSRVEFTLSILKTTQQGSYSCLYGIKGISPSSSTLTSPPSNFINITVVELLTPLRWYNTSNEAPTGSVIKGHSFNITCFTEKQYPGGSFQLRLIRSNDTVHQSLPALTPAVTFSFSNAQLSNEGCYYCLYMVQLDGRTFMSRESQPLPVSIRDPDPVLSPMVISCLASALAFLVALVVVIIIIIVARVKLCKRQENPLALELETRTCVDNMYVALG</sequence>
<dbReference type="SMART" id="SM00202">
    <property type="entry name" value="SR"/>
    <property type="match status" value="1"/>
</dbReference>
<dbReference type="PROSITE" id="PS50287">
    <property type="entry name" value="SRCR_2"/>
    <property type="match status" value="1"/>
</dbReference>
<dbReference type="InterPro" id="IPR007110">
    <property type="entry name" value="Ig-like_dom"/>
</dbReference>
<dbReference type="KEGG" id="snh:120059033"/>
<dbReference type="PROSITE" id="PS00420">
    <property type="entry name" value="SRCR_1"/>
    <property type="match status" value="1"/>
</dbReference>
<comment type="caution">
    <text evidence="2">Lacks conserved residue(s) required for the propagation of feature annotation.</text>
</comment>
<dbReference type="PRINTS" id="PR00258">
    <property type="entry name" value="SPERACTRCPTR"/>
</dbReference>
<dbReference type="Gene3D" id="3.10.250.10">
    <property type="entry name" value="SRCR-like domain"/>
    <property type="match status" value="1"/>
</dbReference>
<dbReference type="Proteomes" id="UP000808372">
    <property type="component" value="Chromosome 14"/>
</dbReference>
<proteinExistence type="predicted"/>